<sequence>MFRLLRRAAALLLLIATPAAAEPINISQTHWSFQPYTTRGQETMCALIYKAIGFSVSGQKIFIEGSLNEAYPVGKMPGVIFKLYAAEMASDGGTLRLEHAFLRTGELTTRNFQQLQSDTPGSYLAFLSMLEDPRASQDLVDAVIQRGAQVSFTVAGKVTDYTFRLAPIEAPNDAVYRFLRCNMRAMDRVRRELDAQ</sequence>
<reference evidence="2 3" key="1">
    <citation type="journal article" date="2020" name="Microorganisms">
        <title>Osmotic Adaptation and Compatible Solute Biosynthesis of Phototrophic Bacteria as Revealed from Genome Analyses.</title>
        <authorList>
            <person name="Imhoff J.F."/>
            <person name="Rahn T."/>
            <person name="Kunzel S."/>
            <person name="Keller A."/>
            <person name="Neulinger S.C."/>
        </authorList>
    </citation>
    <scope>NUCLEOTIDE SEQUENCE [LARGE SCALE GENOMIC DNA]</scope>
    <source>
        <strain evidence="2 3">DSM 9895</strain>
    </source>
</reference>
<feature type="signal peptide" evidence="1">
    <location>
        <begin position="1"/>
        <end position="21"/>
    </location>
</feature>
<dbReference type="Proteomes" id="UP001296873">
    <property type="component" value="Unassembled WGS sequence"/>
</dbReference>
<name>A0ABS1D9M2_9PROT</name>
<evidence type="ECO:0000313" key="2">
    <source>
        <dbReference type="EMBL" id="MBK1666724.1"/>
    </source>
</evidence>
<gene>
    <name evidence="2" type="ORF">CKO28_01520</name>
</gene>
<dbReference type="RefSeq" id="WP_200338780.1">
    <property type="nucleotide sequence ID" value="NZ_NRRL01000001.1"/>
</dbReference>
<protein>
    <submittedName>
        <fullName evidence="2">Uncharacterized protein</fullName>
    </submittedName>
</protein>
<dbReference type="EMBL" id="NRRL01000001">
    <property type="protein sequence ID" value="MBK1666724.1"/>
    <property type="molecule type" value="Genomic_DNA"/>
</dbReference>
<organism evidence="2 3">
    <name type="scientific">Rhodovibrio sodomensis</name>
    <dbReference type="NCBI Taxonomy" id="1088"/>
    <lineage>
        <taxon>Bacteria</taxon>
        <taxon>Pseudomonadati</taxon>
        <taxon>Pseudomonadota</taxon>
        <taxon>Alphaproteobacteria</taxon>
        <taxon>Rhodospirillales</taxon>
        <taxon>Rhodovibrionaceae</taxon>
        <taxon>Rhodovibrio</taxon>
    </lineage>
</organism>
<comment type="caution">
    <text evidence="2">The sequence shown here is derived from an EMBL/GenBank/DDBJ whole genome shotgun (WGS) entry which is preliminary data.</text>
</comment>
<accession>A0ABS1D9M2</accession>
<keyword evidence="3" id="KW-1185">Reference proteome</keyword>
<evidence type="ECO:0000313" key="3">
    <source>
        <dbReference type="Proteomes" id="UP001296873"/>
    </source>
</evidence>
<keyword evidence="1" id="KW-0732">Signal</keyword>
<proteinExistence type="predicted"/>
<evidence type="ECO:0000256" key="1">
    <source>
        <dbReference type="SAM" id="SignalP"/>
    </source>
</evidence>
<feature type="chain" id="PRO_5045834198" evidence="1">
    <location>
        <begin position="22"/>
        <end position="196"/>
    </location>
</feature>